<accession>A0A816Q2C2</accession>
<sequence>MEAISASLQNPNRIPKISHSSGLLSATTVEIPNPASVSVEEVRLNLQRKEAKRRKWLEDNPETTTNGRAAVIGFFVAYTFVPVMNPDFFRIEI</sequence>
<dbReference type="AlphaFoldDB" id="A0A816Q2C2"/>
<dbReference type="Proteomes" id="UP001295469">
    <property type="component" value="Chromosome C06"/>
</dbReference>
<gene>
    <name evidence="1" type="ORF">DARMORV10_C06P09090.1</name>
</gene>
<dbReference type="EMBL" id="HG994370">
    <property type="protein sequence ID" value="CAF2055807.1"/>
    <property type="molecule type" value="Genomic_DNA"/>
</dbReference>
<protein>
    <submittedName>
        <fullName evidence="1">(rape) hypothetical protein</fullName>
    </submittedName>
</protein>
<name>A0A816Q2C2_BRANA</name>
<reference evidence="1" key="1">
    <citation type="submission" date="2021-01" db="EMBL/GenBank/DDBJ databases">
        <authorList>
            <consortium name="Genoscope - CEA"/>
            <person name="William W."/>
        </authorList>
    </citation>
    <scope>NUCLEOTIDE SEQUENCE</scope>
</reference>
<evidence type="ECO:0000313" key="1">
    <source>
        <dbReference type="EMBL" id="CAF2055807.1"/>
    </source>
</evidence>
<organism evidence="1">
    <name type="scientific">Brassica napus</name>
    <name type="common">Rape</name>
    <dbReference type="NCBI Taxonomy" id="3708"/>
    <lineage>
        <taxon>Eukaryota</taxon>
        <taxon>Viridiplantae</taxon>
        <taxon>Streptophyta</taxon>
        <taxon>Embryophyta</taxon>
        <taxon>Tracheophyta</taxon>
        <taxon>Spermatophyta</taxon>
        <taxon>Magnoliopsida</taxon>
        <taxon>eudicotyledons</taxon>
        <taxon>Gunneridae</taxon>
        <taxon>Pentapetalae</taxon>
        <taxon>rosids</taxon>
        <taxon>malvids</taxon>
        <taxon>Brassicales</taxon>
        <taxon>Brassicaceae</taxon>
        <taxon>Brassiceae</taxon>
        <taxon>Brassica</taxon>
    </lineage>
</organism>
<proteinExistence type="predicted"/>